<evidence type="ECO:0000313" key="12">
    <source>
        <dbReference type="EMBL" id="PQV64832.1"/>
    </source>
</evidence>
<evidence type="ECO:0000259" key="10">
    <source>
        <dbReference type="PROSITE" id="PS50110"/>
    </source>
</evidence>
<keyword evidence="4" id="KW-0805">Transcription regulation</keyword>
<dbReference type="Gene3D" id="6.10.250.690">
    <property type="match status" value="1"/>
</dbReference>
<gene>
    <name evidence="12" type="ORF">B1R32_10399</name>
</gene>
<dbReference type="InterPro" id="IPR039420">
    <property type="entry name" value="WalR-like"/>
</dbReference>
<dbReference type="InParanoid" id="A0A2S8SVL7"/>
<dbReference type="GO" id="GO:0005829">
    <property type="term" value="C:cytosol"/>
    <property type="evidence" value="ECO:0007669"/>
    <property type="project" value="TreeGrafter"/>
</dbReference>
<reference evidence="12 13" key="1">
    <citation type="journal article" date="2018" name="Syst. Appl. Microbiol.">
        <title>Abditibacterium utsteinense sp. nov., the first cultivated member of candidate phylum FBP, isolated from ice-free Antarctic soil samples.</title>
        <authorList>
            <person name="Tahon G."/>
            <person name="Tytgat B."/>
            <person name="Lebbe L."/>
            <person name="Carlier A."/>
            <person name="Willems A."/>
        </authorList>
    </citation>
    <scope>NUCLEOTIDE SEQUENCE [LARGE SCALE GENOMIC DNA]</scope>
    <source>
        <strain evidence="12 13">LMG 29911</strain>
    </source>
</reference>
<dbReference type="Pfam" id="PF00072">
    <property type="entry name" value="Response_reg"/>
    <property type="match status" value="1"/>
</dbReference>
<feature type="domain" description="Response regulatory" evidence="10">
    <location>
        <begin position="4"/>
        <end position="121"/>
    </location>
</feature>
<dbReference type="FunFam" id="1.10.10.10:FF:000018">
    <property type="entry name" value="DNA-binding response regulator ResD"/>
    <property type="match status" value="1"/>
</dbReference>
<dbReference type="RefSeq" id="WP_105482713.1">
    <property type="nucleotide sequence ID" value="NZ_NIGF01000003.1"/>
</dbReference>
<evidence type="ECO:0000256" key="7">
    <source>
        <dbReference type="ARBA" id="ARBA00024735"/>
    </source>
</evidence>
<proteinExistence type="predicted"/>
<dbReference type="SUPFAM" id="SSF52172">
    <property type="entry name" value="CheY-like"/>
    <property type="match status" value="1"/>
</dbReference>
<evidence type="ECO:0000256" key="6">
    <source>
        <dbReference type="ARBA" id="ARBA00023163"/>
    </source>
</evidence>
<dbReference type="EMBL" id="NIGF01000003">
    <property type="protein sequence ID" value="PQV64832.1"/>
    <property type="molecule type" value="Genomic_DNA"/>
</dbReference>
<dbReference type="GO" id="GO:0000976">
    <property type="term" value="F:transcription cis-regulatory region binding"/>
    <property type="evidence" value="ECO:0007669"/>
    <property type="project" value="TreeGrafter"/>
</dbReference>
<evidence type="ECO:0000259" key="11">
    <source>
        <dbReference type="PROSITE" id="PS51755"/>
    </source>
</evidence>
<evidence type="ECO:0000256" key="9">
    <source>
        <dbReference type="PROSITE-ProRule" id="PRU01091"/>
    </source>
</evidence>
<evidence type="ECO:0000256" key="4">
    <source>
        <dbReference type="ARBA" id="ARBA00023015"/>
    </source>
</evidence>
<keyword evidence="6" id="KW-0804">Transcription</keyword>
<keyword evidence="2 8" id="KW-0597">Phosphoprotein</keyword>
<dbReference type="OrthoDB" id="9790442at2"/>
<keyword evidence="3" id="KW-0902">Two-component regulatory system</keyword>
<dbReference type="SMART" id="SM00448">
    <property type="entry name" value="REC"/>
    <property type="match status" value="1"/>
</dbReference>
<accession>A0A2S8SVL7</accession>
<evidence type="ECO:0000256" key="5">
    <source>
        <dbReference type="ARBA" id="ARBA00023125"/>
    </source>
</evidence>
<dbReference type="GO" id="GO:0032993">
    <property type="term" value="C:protein-DNA complex"/>
    <property type="evidence" value="ECO:0007669"/>
    <property type="project" value="TreeGrafter"/>
</dbReference>
<dbReference type="Pfam" id="PF00486">
    <property type="entry name" value="Trans_reg_C"/>
    <property type="match status" value="1"/>
</dbReference>
<dbReference type="FunCoup" id="A0A2S8SVL7">
    <property type="interactions" value="355"/>
</dbReference>
<feature type="modified residue" description="4-aspartylphosphate" evidence="8">
    <location>
        <position position="53"/>
    </location>
</feature>
<name>A0A2S8SVL7_9BACT</name>
<dbReference type="PANTHER" id="PTHR48111">
    <property type="entry name" value="REGULATOR OF RPOS"/>
    <property type="match status" value="1"/>
</dbReference>
<dbReference type="InterPro" id="IPR036388">
    <property type="entry name" value="WH-like_DNA-bd_sf"/>
</dbReference>
<dbReference type="PROSITE" id="PS50110">
    <property type="entry name" value="RESPONSE_REGULATORY"/>
    <property type="match status" value="1"/>
</dbReference>
<dbReference type="PROSITE" id="PS51755">
    <property type="entry name" value="OMPR_PHOB"/>
    <property type="match status" value="1"/>
</dbReference>
<protein>
    <recommendedName>
        <fullName evidence="1">Phosphate regulon transcriptional regulatory protein PhoB</fullName>
    </recommendedName>
</protein>
<dbReference type="InterPro" id="IPR011006">
    <property type="entry name" value="CheY-like_superfamily"/>
</dbReference>
<keyword evidence="5 9" id="KW-0238">DNA-binding</keyword>
<dbReference type="GO" id="GO:0006355">
    <property type="term" value="P:regulation of DNA-templated transcription"/>
    <property type="evidence" value="ECO:0007669"/>
    <property type="project" value="InterPro"/>
</dbReference>
<feature type="DNA-binding region" description="OmpR/PhoB-type" evidence="9">
    <location>
        <begin position="132"/>
        <end position="235"/>
    </location>
</feature>
<dbReference type="FunFam" id="3.40.50.2300:FF:000001">
    <property type="entry name" value="DNA-binding response regulator PhoB"/>
    <property type="match status" value="1"/>
</dbReference>
<evidence type="ECO:0000256" key="3">
    <source>
        <dbReference type="ARBA" id="ARBA00023012"/>
    </source>
</evidence>
<evidence type="ECO:0000313" key="13">
    <source>
        <dbReference type="Proteomes" id="UP000237684"/>
    </source>
</evidence>
<dbReference type="Gene3D" id="1.10.10.10">
    <property type="entry name" value="Winged helix-like DNA-binding domain superfamily/Winged helix DNA-binding domain"/>
    <property type="match status" value="1"/>
</dbReference>
<dbReference type="Proteomes" id="UP000237684">
    <property type="component" value="Unassembled WGS sequence"/>
</dbReference>
<comment type="caution">
    <text evidence="12">The sequence shown here is derived from an EMBL/GenBank/DDBJ whole genome shotgun (WGS) entry which is preliminary data.</text>
</comment>
<dbReference type="CDD" id="cd00383">
    <property type="entry name" value="trans_reg_C"/>
    <property type="match status" value="1"/>
</dbReference>
<keyword evidence="13" id="KW-1185">Reference proteome</keyword>
<dbReference type="SUPFAM" id="SSF46894">
    <property type="entry name" value="C-terminal effector domain of the bipartite response regulators"/>
    <property type="match status" value="1"/>
</dbReference>
<evidence type="ECO:0000256" key="1">
    <source>
        <dbReference type="ARBA" id="ARBA00013332"/>
    </source>
</evidence>
<dbReference type="AlphaFoldDB" id="A0A2S8SVL7"/>
<sequence>MSDTILIVDDERMLVETISYNLQKEGFLIATAHDGETALQQAKNIQPQLVILDLMLPKISGWEVCRALRQSSDYKLDAPILMLTARGEESDKVLGLELGADDYLVKPFGMRELVARVRALLRRSAKAATSNGEILQSGSVALDVARHEVRVCDGEVTREVNLSLKEFELLRVLLTHAGNAVPREVLLERVWGDDFYGDERTLDVHIRWLREKLEKAPSQPEFLLTVRGVGYKFKS</sequence>
<dbReference type="PANTHER" id="PTHR48111:SF40">
    <property type="entry name" value="PHOSPHATE REGULON TRANSCRIPTIONAL REGULATORY PROTEIN PHOB"/>
    <property type="match status" value="1"/>
</dbReference>
<comment type="function">
    <text evidence="7">This protein is a positive regulator for the phosphate regulon. Transcription of this operon is positively regulated by PhoB and PhoR when phosphate is limited.</text>
</comment>
<evidence type="ECO:0000256" key="8">
    <source>
        <dbReference type="PROSITE-ProRule" id="PRU00169"/>
    </source>
</evidence>
<dbReference type="GO" id="GO:0000156">
    <property type="term" value="F:phosphorelay response regulator activity"/>
    <property type="evidence" value="ECO:0007669"/>
    <property type="project" value="TreeGrafter"/>
</dbReference>
<feature type="domain" description="OmpR/PhoB-type" evidence="11">
    <location>
        <begin position="132"/>
        <end position="235"/>
    </location>
</feature>
<dbReference type="InterPro" id="IPR001867">
    <property type="entry name" value="OmpR/PhoB-type_DNA-bd"/>
</dbReference>
<dbReference type="SMART" id="SM00862">
    <property type="entry name" value="Trans_reg_C"/>
    <property type="match status" value="1"/>
</dbReference>
<dbReference type="InterPro" id="IPR001789">
    <property type="entry name" value="Sig_transdc_resp-reg_receiver"/>
</dbReference>
<evidence type="ECO:0000256" key="2">
    <source>
        <dbReference type="ARBA" id="ARBA00022553"/>
    </source>
</evidence>
<dbReference type="InterPro" id="IPR016032">
    <property type="entry name" value="Sig_transdc_resp-reg_C-effctor"/>
</dbReference>
<dbReference type="Gene3D" id="3.40.50.2300">
    <property type="match status" value="1"/>
</dbReference>
<organism evidence="12 13">
    <name type="scientific">Abditibacterium utsteinense</name>
    <dbReference type="NCBI Taxonomy" id="1960156"/>
    <lineage>
        <taxon>Bacteria</taxon>
        <taxon>Pseudomonadati</taxon>
        <taxon>Abditibacteriota</taxon>
        <taxon>Abditibacteriia</taxon>
        <taxon>Abditibacteriales</taxon>
        <taxon>Abditibacteriaceae</taxon>
        <taxon>Abditibacterium</taxon>
    </lineage>
</organism>